<feature type="compositionally biased region" description="Basic and acidic residues" evidence="6">
    <location>
        <begin position="691"/>
        <end position="709"/>
    </location>
</feature>
<feature type="domain" description="NAD-dependent epimerase/dehydratase" evidence="7">
    <location>
        <begin position="10"/>
        <end position="182"/>
    </location>
</feature>
<evidence type="ECO:0000313" key="11">
    <source>
        <dbReference type="Proteomes" id="UP001642464"/>
    </source>
</evidence>
<dbReference type="Gene3D" id="3.50.50.60">
    <property type="entry name" value="FAD/NAD(P)-binding domain"/>
    <property type="match status" value="2"/>
</dbReference>
<name>A0ABP0IT79_9DINO</name>
<evidence type="ECO:0000313" key="10">
    <source>
        <dbReference type="EMBL" id="CAK9004859.1"/>
    </source>
</evidence>
<dbReference type="Gene3D" id="3.40.50.720">
    <property type="entry name" value="NAD(P)-binding Rossmann-like Domain"/>
    <property type="match status" value="1"/>
</dbReference>
<feature type="non-terminal residue" evidence="10">
    <location>
        <position position="1"/>
    </location>
</feature>
<dbReference type="Pfam" id="PF05199">
    <property type="entry name" value="GMC_oxred_C"/>
    <property type="match status" value="1"/>
</dbReference>
<accession>A0ABP0IT79</accession>
<dbReference type="InterPro" id="IPR001509">
    <property type="entry name" value="Epimerase_deHydtase"/>
</dbReference>
<dbReference type="SUPFAM" id="SSF51735">
    <property type="entry name" value="NAD(P)-binding Rossmann-fold domains"/>
    <property type="match status" value="1"/>
</dbReference>
<comment type="similarity">
    <text evidence="2">Belongs to the GMC oxidoreductase family.</text>
</comment>
<evidence type="ECO:0000256" key="4">
    <source>
        <dbReference type="ARBA" id="ARBA00022827"/>
    </source>
</evidence>
<dbReference type="PANTHER" id="PTHR42784:SF1">
    <property type="entry name" value="PYRANOSE 2-OXIDASE"/>
    <property type="match status" value="1"/>
</dbReference>
<evidence type="ECO:0000259" key="8">
    <source>
        <dbReference type="Pfam" id="PF01494"/>
    </source>
</evidence>
<dbReference type="InterPro" id="IPR036291">
    <property type="entry name" value="NAD(P)-bd_dom_sf"/>
</dbReference>
<comment type="cofactor">
    <cofactor evidence="1">
        <name>FAD</name>
        <dbReference type="ChEBI" id="CHEBI:57692"/>
    </cofactor>
</comment>
<keyword evidence="4" id="KW-0274">FAD</keyword>
<dbReference type="InterPro" id="IPR007867">
    <property type="entry name" value="GMC_OxRtase_C"/>
</dbReference>
<dbReference type="InterPro" id="IPR002938">
    <property type="entry name" value="FAD-bd"/>
</dbReference>
<evidence type="ECO:0000256" key="6">
    <source>
        <dbReference type="SAM" id="MobiDB-lite"/>
    </source>
</evidence>
<feature type="region of interest" description="Disordered" evidence="6">
    <location>
        <begin position="687"/>
        <end position="720"/>
    </location>
</feature>
<dbReference type="EMBL" id="CAXAMM010004771">
    <property type="protein sequence ID" value="CAK9004859.1"/>
    <property type="molecule type" value="Genomic_DNA"/>
</dbReference>
<feature type="domain" description="Glucose-methanol-choline oxidoreductase C-terminal" evidence="9">
    <location>
        <begin position="636"/>
        <end position="759"/>
    </location>
</feature>
<dbReference type="CDD" id="cd08946">
    <property type="entry name" value="SDR_e"/>
    <property type="match status" value="1"/>
</dbReference>
<proteinExistence type="inferred from homology"/>
<dbReference type="InterPro" id="IPR036188">
    <property type="entry name" value="FAD/NAD-bd_sf"/>
</dbReference>
<dbReference type="SUPFAM" id="SSF51905">
    <property type="entry name" value="FAD/NAD(P)-binding domain"/>
    <property type="match status" value="1"/>
</dbReference>
<reference evidence="10 11" key="1">
    <citation type="submission" date="2024-02" db="EMBL/GenBank/DDBJ databases">
        <authorList>
            <person name="Chen Y."/>
            <person name="Shah S."/>
            <person name="Dougan E. K."/>
            <person name="Thang M."/>
            <person name="Chan C."/>
        </authorList>
    </citation>
    <scope>NUCLEOTIDE SEQUENCE [LARGE SCALE GENOMIC DNA]</scope>
</reference>
<dbReference type="InterPro" id="IPR051473">
    <property type="entry name" value="P2Ox-like"/>
</dbReference>
<evidence type="ECO:0000256" key="1">
    <source>
        <dbReference type="ARBA" id="ARBA00001974"/>
    </source>
</evidence>
<evidence type="ECO:0000256" key="2">
    <source>
        <dbReference type="ARBA" id="ARBA00010790"/>
    </source>
</evidence>
<sequence>DTRHLPEELVRGCDAVIDLAAVSNDAAGDFFRHSTWSINHWARVRTARLARDAGVRHYLLPSSCSVYGASDALCDESSPVRPLSHYARANLLAEQEILPLASPSFRVSVLRLATVFGNSPRLRLDLAVNALTHDAWHTGAMTLMRDGRQQRPFVHVTDVAAAFCHFLGGADAGDHARLFNIGHSDQNMSLDELATLVQERVQQVTGRQIQRRWYGSPDPRSYRVDFSRIRDALGWQPRRTLTGGIDELLAGFDAGRIVAHPSCNTLHWTNYAATKAQIRNRRRDMLADSSQWPADKPVETSVCIIGGGAAGIILALELERAGISSCLLESGGLQLEPDIQAMYEGFNTGLDYHTHDASRLRFWGGSTNHWTGWTRPLDAIDFEKRDWIPHSGWPIKRDDLSRHYESAQRYFQIGYHLWAPSYWERRLDARYMDTGDVIETGVVRHSPPTRFGAVWGPDIGRSLRVLAFLHANVTRIALNDAGTAVTGVTARSFAGNTLQVRAQHYVLATGGIENARLLLNNRDRHEHGIGNRHDQVGRYFADHRGSRLGEFSLTNQQQSLPLYSTRVWHGQQGEARYALTSGFKLSHKTQRERGLANAGIVVGSKPAPMPSGKASPLSDSAQALSFTMLASVEPLPNPSSRITLTDEKDALGLRRVNLDFRLDDQWHAAVRRIATEFAREWGAAGLGSARVSDDHTPPENRPGYGDHHMGTTRMSKSPRNGVVDENCQVHGMKNLYVAGSSVFPTYGYAQPTFTIGALAIRLASHLTEVLA</sequence>
<evidence type="ECO:0000259" key="7">
    <source>
        <dbReference type="Pfam" id="PF01370"/>
    </source>
</evidence>
<evidence type="ECO:0000259" key="9">
    <source>
        <dbReference type="Pfam" id="PF05199"/>
    </source>
</evidence>
<dbReference type="Proteomes" id="UP001642464">
    <property type="component" value="Unassembled WGS sequence"/>
</dbReference>
<feature type="domain" description="FAD-binding" evidence="8">
    <location>
        <begin position="299"/>
        <end position="330"/>
    </location>
</feature>
<dbReference type="Pfam" id="PF01370">
    <property type="entry name" value="Epimerase"/>
    <property type="match status" value="1"/>
</dbReference>
<gene>
    <name evidence="10" type="ORF">SCF082_LOCUS8353</name>
</gene>
<evidence type="ECO:0000256" key="5">
    <source>
        <dbReference type="ARBA" id="ARBA00023002"/>
    </source>
</evidence>
<organism evidence="10 11">
    <name type="scientific">Durusdinium trenchii</name>
    <dbReference type="NCBI Taxonomy" id="1381693"/>
    <lineage>
        <taxon>Eukaryota</taxon>
        <taxon>Sar</taxon>
        <taxon>Alveolata</taxon>
        <taxon>Dinophyceae</taxon>
        <taxon>Suessiales</taxon>
        <taxon>Symbiodiniaceae</taxon>
        <taxon>Durusdinium</taxon>
    </lineage>
</organism>
<dbReference type="PANTHER" id="PTHR42784">
    <property type="entry name" value="PYRANOSE 2-OXIDASE"/>
    <property type="match status" value="1"/>
</dbReference>
<comment type="caution">
    <text evidence="10">The sequence shown here is derived from an EMBL/GenBank/DDBJ whole genome shotgun (WGS) entry which is preliminary data.</text>
</comment>
<keyword evidence="11" id="KW-1185">Reference proteome</keyword>
<keyword evidence="3" id="KW-0285">Flavoprotein</keyword>
<dbReference type="Pfam" id="PF01494">
    <property type="entry name" value="FAD_binding_3"/>
    <property type="match status" value="1"/>
</dbReference>
<evidence type="ECO:0000256" key="3">
    <source>
        <dbReference type="ARBA" id="ARBA00022630"/>
    </source>
</evidence>
<protein>
    <submittedName>
        <fullName evidence="10">2-PD dehydrogenase</fullName>
    </submittedName>
</protein>
<keyword evidence="5" id="KW-0560">Oxidoreductase</keyword>